<name>A0A699I954_TANCI</name>
<reference evidence="1" key="1">
    <citation type="journal article" date="2019" name="Sci. Rep.">
        <title>Draft genome of Tanacetum cinerariifolium, the natural source of mosquito coil.</title>
        <authorList>
            <person name="Yamashiro T."/>
            <person name="Shiraishi A."/>
            <person name="Satake H."/>
            <person name="Nakayama K."/>
        </authorList>
    </citation>
    <scope>NUCLEOTIDE SEQUENCE</scope>
</reference>
<sequence length="104" mass="11200">MMEAHPDHDGNDDDVVCDSVGGTKAIVSPVYLESFSHDGGGHTVQGSVDDATVLTNEIGAIMENFEKVMNNMLEDDSEVQLIKEDKVVEAVKHPSISAKVSSER</sequence>
<accession>A0A699I954</accession>
<dbReference type="AlphaFoldDB" id="A0A699I954"/>
<evidence type="ECO:0000313" key="1">
    <source>
        <dbReference type="EMBL" id="GEZ22678.1"/>
    </source>
</evidence>
<protein>
    <submittedName>
        <fullName evidence="1">Uncharacterized protein</fullName>
    </submittedName>
</protein>
<proteinExistence type="predicted"/>
<gene>
    <name evidence="1" type="ORF">Tci_494651</name>
</gene>
<organism evidence="1">
    <name type="scientific">Tanacetum cinerariifolium</name>
    <name type="common">Dalmatian daisy</name>
    <name type="synonym">Chrysanthemum cinerariifolium</name>
    <dbReference type="NCBI Taxonomy" id="118510"/>
    <lineage>
        <taxon>Eukaryota</taxon>
        <taxon>Viridiplantae</taxon>
        <taxon>Streptophyta</taxon>
        <taxon>Embryophyta</taxon>
        <taxon>Tracheophyta</taxon>
        <taxon>Spermatophyta</taxon>
        <taxon>Magnoliopsida</taxon>
        <taxon>eudicotyledons</taxon>
        <taxon>Gunneridae</taxon>
        <taxon>Pentapetalae</taxon>
        <taxon>asterids</taxon>
        <taxon>campanulids</taxon>
        <taxon>Asterales</taxon>
        <taxon>Asteraceae</taxon>
        <taxon>Asteroideae</taxon>
        <taxon>Anthemideae</taxon>
        <taxon>Anthemidinae</taxon>
        <taxon>Tanacetum</taxon>
    </lineage>
</organism>
<comment type="caution">
    <text evidence="1">The sequence shown here is derived from an EMBL/GenBank/DDBJ whole genome shotgun (WGS) entry which is preliminary data.</text>
</comment>
<dbReference type="EMBL" id="BKCJ010254502">
    <property type="protein sequence ID" value="GEZ22678.1"/>
    <property type="molecule type" value="Genomic_DNA"/>
</dbReference>